<evidence type="ECO:0000256" key="1">
    <source>
        <dbReference type="SAM" id="MobiDB-lite"/>
    </source>
</evidence>
<feature type="compositionally biased region" description="Acidic residues" evidence="1">
    <location>
        <begin position="296"/>
        <end position="309"/>
    </location>
</feature>
<dbReference type="OrthoDB" id="103676at2157"/>
<reference evidence="4" key="1">
    <citation type="submission" date="2016-10" db="EMBL/GenBank/DDBJ databases">
        <authorList>
            <person name="Varghese N."/>
            <person name="Submissions S."/>
        </authorList>
    </citation>
    <scope>NUCLEOTIDE SEQUENCE [LARGE SCALE GENOMIC DNA]</scope>
    <source>
        <strain evidence="4">DC30,IBRC 10041,KCTC 4046</strain>
    </source>
</reference>
<dbReference type="Gene3D" id="2.60.40.10">
    <property type="entry name" value="Immunoglobulins"/>
    <property type="match status" value="2"/>
</dbReference>
<feature type="region of interest" description="Disordered" evidence="1">
    <location>
        <begin position="162"/>
        <end position="332"/>
    </location>
</feature>
<name>A0A1H3IV44_9EURY</name>
<dbReference type="Proteomes" id="UP000199079">
    <property type="component" value="Unassembled WGS sequence"/>
</dbReference>
<evidence type="ECO:0000313" key="4">
    <source>
        <dbReference type="Proteomes" id="UP000199079"/>
    </source>
</evidence>
<dbReference type="Pfam" id="PF00801">
    <property type="entry name" value="PKD"/>
    <property type="match status" value="2"/>
</dbReference>
<dbReference type="SUPFAM" id="SSF49299">
    <property type="entry name" value="PKD domain"/>
    <property type="match status" value="2"/>
</dbReference>
<keyword evidence="4" id="KW-1185">Reference proteome</keyword>
<dbReference type="PROSITE" id="PS50093">
    <property type="entry name" value="PKD"/>
    <property type="match status" value="1"/>
</dbReference>
<dbReference type="InterPro" id="IPR022409">
    <property type="entry name" value="PKD/Chitinase_dom"/>
</dbReference>
<feature type="compositionally biased region" description="Gly residues" evidence="1">
    <location>
        <begin position="178"/>
        <end position="194"/>
    </location>
</feature>
<dbReference type="InterPro" id="IPR035986">
    <property type="entry name" value="PKD_dom_sf"/>
</dbReference>
<protein>
    <submittedName>
        <fullName evidence="3">PGF-pre-PGF domain-containing protein</fullName>
    </submittedName>
</protein>
<evidence type="ECO:0000259" key="2">
    <source>
        <dbReference type="PROSITE" id="PS50093"/>
    </source>
</evidence>
<accession>A0A1H3IV44</accession>
<evidence type="ECO:0000313" key="3">
    <source>
        <dbReference type="EMBL" id="SDY31590.1"/>
    </source>
</evidence>
<dbReference type="CDD" id="cd00146">
    <property type="entry name" value="PKD"/>
    <property type="match status" value="2"/>
</dbReference>
<proteinExistence type="predicted"/>
<dbReference type="RefSeq" id="WP_092732187.1">
    <property type="nucleotide sequence ID" value="NZ_FNPC01000004.1"/>
</dbReference>
<gene>
    <name evidence="3" type="ORF">SAMN05216564_104273</name>
</gene>
<dbReference type="AlphaFoldDB" id="A0A1H3IV44"/>
<feature type="compositionally biased region" description="Low complexity" evidence="1">
    <location>
        <begin position="314"/>
        <end position="325"/>
    </location>
</feature>
<dbReference type="EMBL" id="FNPC01000004">
    <property type="protein sequence ID" value="SDY31590.1"/>
    <property type="molecule type" value="Genomic_DNA"/>
</dbReference>
<feature type="compositionally biased region" description="Acidic residues" evidence="1">
    <location>
        <begin position="196"/>
        <end position="262"/>
    </location>
</feature>
<organism evidence="3 4">
    <name type="scientific">Halopenitus persicus</name>
    <dbReference type="NCBI Taxonomy" id="1048396"/>
    <lineage>
        <taxon>Archaea</taxon>
        <taxon>Methanobacteriati</taxon>
        <taxon>Methanobacteriota</taxon>
        <taxon>Stenosarchaea group</taxon>
        <taxon>Halobacteria</taxon>
        <taxon>Halobacteriales</taxon>
        <taxon>Haloferacaceae</taxon>
        <taxon>Halopenitus</taxon>
    </lineage>
</organism>
<feature type="domain" description="PKD" evidence="2">
    <location>
        <begin position="440"/>
        <end position="490"/>
    </location>
</feature>
<dbReference type="SMART" id="SM00089">
    <property type="entry name" value="PKD"/>
    <property type="match status" value="2"/>
</dbReference>
<sequence length="738" mass="77812">MKLRSITAALVVLFALGAVVATGAVLGTAGSPTENLFNGEPDVEFGATDGTNGNYVVSDDDGELRIDLTDPGVNAEAYTTVDRVFYLHNQDTQDVLVWVTHDGGERVSMASDEGGRPIEGEENAVTLAPGERVVVNVGLDSRGIEEGDRLLTSVTIHTGYELEEEVGDGNDTDENASDGGGGVGGGGGGGGGVGVPDEETPETTPDEEGEQGEPDEEGEQPEDDAPGEDVIDSETGVEVEFEGEPEGEDGTTDADDGGEGSDADAGVTVRELSSEDLDAIDTTARDDDPRAVISTAEDEDGDGVDDDESGGAGSDDASGSTGGDAIDLEDGTIVTNVGEPARLSGERSTISVTSGVTEQDRIVRAVDIEPSENRRDRPATVRLRVDRDRFGDADPSGATLGHRTETGWELLDTTVTETTEDYVVVSARTRSFSPFAVFVDPDVTYQWTLPDGTTRNGRTLEYTFAEPGQYDVGLTVRDALGRESSTTRTVIANDVPTAEVSAEYDRAAEVATLTADVENEVGDATVTWTFADGTTRTGETVTHPLEPGEHVVDVRVADEYGAATETTERVAVATGWSVVSELSALGIGSTIVWQTLLSLAALGLIVAAYRYVPWGRVVPEGRGPRITVLEDPRMSPETNRFEIGALTVVDPQVALDTISIAIVDEEGVEVVRKRLEIVGDREYAAENEAIVVPPGTDLDPEGNYRIRVTARNVRDRTGSLEGSSVRIVSTLTDPVPAV</sequence>
<dbReference type="InterPro" id="IPR013783">
    <property type="entry name" value="Ig-like_fold"/>
</dbReference>
<feature type="compositionally biased region" description="Acidic residues" evidence="1">
    <location>
        <begin position="162"/>
        <end position="176"/>
    </location>
</feature>
<dbReference type="InterPro" id="IPR000601">
    <property type="entry name" value="PKD_dom"/>
</dbReference>